<evidence type="ECO:0000259" key="2">
    <source>
        <dbReference type="Pfam" id="PF00122"/>
    </source>
</evidence>
<dbReference type="Gene3D" id="1.20.5.170">
    <property type="match status" value="1"/>
</dbReference>
<dbReference type="PANTHER" id="PTHR24093">
    <property type="entry name" value="CATION TRANSPORTING ATPASE"/>
    <property type="match status" value="1"/>
</dbReference>
<keyword evidence="1" id="KW-0460">Magnesium</keyword>
<name>A0A978U9H0_ZIZJJ</name>
<dbReference type="OrthoDB" id="116380at2759"/>
<dbReference type="Pfam" id="PF12515">
    <property type="entry name" value="CaATP_NAI"/>
    <property type="match status" value="1"/>
</dbReference>
<evidence type="ECO:0000259" key="4">
    <source>
        <dbReference type="Pfam" id="PF12515"/>
    </source>
</evidence>
<dbReference type="AlphaFoldDB" id="A0A978U9H0"/>
<comment type="caution">
    <text evidence="5">The sequence shown here is derived from an EMBL/GenBank/DDBJ whole genome shotgun (WGS) entry which is preliminary data.</text>
</comment>
<dbReference type="Gene3D" id="2.70.150.10">
    <property type="entry name" value="Calcium-transporting ATPase, cytoplasmic transduction domain A"/>
    <property type="match status" value="1"/>
</dbReference>
<dbReference type="SUPFAM" id="SSF81653">
    <property type="entry name" value="Calcium ATPase, transduction domain A"/>
    <property type="match status" value="1"/>
</dbReference>
<evidence type="ECO:0008006" key="7">
    <source>
        <dbReference type="Google" id="ProtNLM"/>
    </source>
</evidence>
<organism evidence="5 6">
    <name type="scientific">Ziziphus jujuba var. spinosa</name>
    <dbReference type="NCBI Taxonomy" id="714518"/>
    <lineage>
        <taxon>Eukaryota</taxon>
        <taxon>Viridiplantae</taxon>
        <taxon>Streptophyta</taxon>
        <taxon>Embryophyta</taxon>
        <taxon>Tracheophyta</taxon>
        <taxon>Spermatophyta</taxon>
        <taxon>Magnoliopsida</taxon>
        <taxon>eudicotyledons</taxon>
        <taxon>Gunneridae</taxon>
        <taxon>Pentapetalae</taxon>
        <taxon>rosids</taxon>
        <taxon>fabids</taxon>
        <taxon>Rosales</taxon>
        <taxon>Rhamnaceae</taxon>
        <taxon>Paliureae</taxon>
        <taxon>Ziziphus</taxon>
    </lineage>
</organism>
<protein>
    <recommendedName>
        <fullName evidence="7">Calcium-transporting ATPase 13, plasma membrane-type</fullName>
    </recommendedName>
</protein>
<dbReference type="Proteomes" id="UP000813462">
    <property type="component" value="Unassembled WGS sequence"/>
</dbReference>
<reference evidence="5" key="1">
    <citation type="journal article" date="2021" name="Front. Plant Sci.">
        <title>Chromosome-Scale Genome Assembly for Chinese Sour Jujube and Insights Into Its Genome Evolution and Domestication Signature.</title>
        <authorList>
            <person name="Shen L.-Y."/>
            <person name="Luo H."/>
            <person name="Wang X.-L."/>
            <person name="Wang X.-M."/>
            <person name="Qiu X.-J."/>
            <person name="Liu H."/>
            <person name="Zhou S.-S."/>
            <person name="Jia K.-H."/>
            <person name="Nie S."/>
            <person name="Bao Y.-T."/>
            <person name="Zhang R.-G."/>
            <person name="Yun Q.-Z."/>
            <person name="Chai Y.-H."/>
            <person name="Lu J.-Y."/>
            <person name="Li Y."/>
            <person name="Zhao S.-W."/>
            <person name="Mao J.-F."/>
            <person name="Jia S.-G."/>
            <person name="Mao Y.-M."/>
        </authorList>
    </citation>
    <scope>NUCLEOTIDE SEQUENCE</scope>
    <source>
        <strain evidence="5">AT0</strain>
        <tissue evidence="5">Leaf</tissue>
    </source>
</reference>
<evidence type="ECO:0000256" key="1">
    <source>
        <dbReference type="ARBA" id="ARBA00022842"/>
    </source>
</evidence>
<dbReference type="PANTHER" id="PTHR24093:SF474">
    <property type="entry name" value="CALCIUM-TRANSPORTING ATPASE 2, PLASMA MEMBRANE-TYPE"/>
    <property type="match status" value="1"/>
</dbReference>
<dbReference type="InterPro" id="IPR059000">
    <property type="entry name" value="ATPase_P-type_domA"/>
</dbReference>
<dbReference type="InterPro" id="IPR004014">
    <property type="entry name" value="ATPase_P-typ_cation-transptr_N"/>
</dbReference>
<dbReference type="GO" id="GO:0005886">
    <property type="term" value="C:plasma membrane"/>
    <property type="evidence" value="ECO:0007669"/>
    <property type="project" value="TreeGrafter"/>
</dbReference>
<evidence type="ECO:0000259" key="3">
    <source>
        <dbReference type="Pfam" id="PF00690"/>
    </source>
</evidence>
<feature type="domain" description="Calcium-transporting P-type ATPase N-terminal autoinhibitory" evidence="4">
    <location>
        <begin position="18"/>
        <end position="52"/>
    </location>
</feature>
<dbReference type="Gene3D" id="1.20.1110.10">
    <property type="entry name" value="Calcium-transporting ATPase, transmembrane domain"/>
    <property type="match status" value="1"/>
</dbReference>
<evidence type="ECO:0000313" key="6">
    <source>
        <dbReference type="Proteomes" id="UP000813462"/>
    </source>
</evidence>
<proteinExistence type="predicted"/>
<dbReference type="Pfam" id="PF00122">
    <property type="entry name" value="E1-E2_ATPase"/>
    <property type="match status" value="1"/>
</dbReference>
<evidence type="ECO:0000313" key="5">
    <source>
        <dbReference type="EMBL" id="KAH7511205.1"/>
    </source>
</evidence>
<dbReference type="Pfam" id="PF00690">
    <property type="entry name" value="Cation_ATPase_N"/>
    <property type="match status" value="1"/>
</dbReference>
<dbReference type="SUPFAM" id="SSF81665">
    <property type="entry name" value="Calcium ATPase, transmembrane domain M"/>
    <property type="match status" value="1"/>
</dbReference>
<dbReference type="EMBL" id="JAEACU010000195">
    <property type="protein sequence ID" value="KAH7511205.1"/>
    <property type="molecule type" value="Genomic_DNA"/>
</dbReference>
<dbReference type="FunFam" id="1.20.5.170:FF:000026">
    <property type="entry name" value="Calcium-transporting ATPase"/>
    <property type="match status" value="1"/>
</dbReference>
<accession>A0A978U9H0</accession>
<dbReference type="GO" id="GO:0005388">
    <property type="term" value="F:P-type calcium transporter activity"/>
    <property type="evidence" value="ECO:0007669"/>
    <property type="project" value="TreeGrafter"/>
</dbReference>
<feature type="domain" description="Cation-transporting P-type ATPase N-terminal" evidence="3">
    <location>
        <begin position="119"/>
        <end position="187"/>
    </location>
</feature>
<dbReference type="InterPro" id="IPR024750">
    <property type="entry name" value="Ca_ATPase_N_dom"/>
</dbReference>
<sequence length="401" mass="43842">MESYLSENFGGEMKEEYSPSSEALQRWRKACSIVKNPRRRFRFTSNLCQRDEQAAIRRSSQEKLRIAVLVSKAALQFLQGAQPSEYTVPGEVEAAGFQICADELASIVKKHDTKKLQFHGGVAGIAKKLSTSIENGLADDHDLGKHRQEIYGINKFSGNEPQGVGVFVRKALQDMTFRILGLCAFVSLLVGIATEGWPRGADDGLRAVACILLVVFGRAIKGYGQSLRSKQTKNIDTMVTRNGYEKKISGCDLVPGDIVHLSIGDLVPADGLFVSGFSMLIDESSLTGKSELVMVNPQKPFLLSGTVLHGAKLQYGLCNKMMVTAVGMRTQLGNKLTEGGADEVPWQLKLIEVANIIGKKRLFCASVTCAVLLTGLFGHRLRSEDAFEVSELFALAVMTYI</sequence>
<feature type="domain" description="P-type ATPase A" evidence="2">
    <location>
        <begin position="237"/>
        <end position="333"/>
    </location>
</feature>
<dbReference type="InterPro" id="IPR008250">
    <property type="entry name" value="ATPase_P-typ_transduc_dom_A_sf"/>
</dbReference>
<dbReference type="GO" id="GO:0005516">
    <property type="term" value="F:calmodulin binding"/>
    <property type="evidence" value="ECO:0007669"/>
    <property type="project" value="InterPro"/>
</dbReference>
<gene>
    <name evidence="5" type="ORF">FEM48_ZijujUnG0035600</name>
</gene>
<dbReference type="InterPro" id="IPR023298">
    <property type="entry name" value="ATPase_P-typ_TM_dom_sf"/>
</dbReference>